<evidence type="ECO:0000256" key="9">
    <source>
        <dbReference type="ARBA" id="ARBA00023136"/>
    </source>
</evidence>
<dbReference type="Gene3D" id="3.30.310.10">
    <property type="entry name" value="TATA-Binding Protein"/>
    <property type="match status" value="1"/>
</dbReference>
<protein>
    <recommendedName>
        <fullName evidence="11">Coatomer subunit gamma</fullName>
    </recommendedName>
</protein>
<dbReference type="InterPro" id="IPR012295">
    <property type="entry name" value="TBP_dom_sf"/>
</dbReference>
<dbReference type="Pfam" id="PF01602">
    <property type="entry name" value="Adaptin_N"/>
    <property type="match status" value="1"/>
</dbReference>
<dbReference type="SUPFAM" id="SSF49348">
    <property type="entry name" value="Clathrin adaptor appendage domain"/>
    <property type="match status" value="1"/>
</dbReference>
<dbReference type="InterPro" id="IPR017106">
    <property type="entry name" value="Coatomer_gsu"/>
</dbReference>
<dbReference type="Pfam" id="PF16381">
    <property type="entry name" value="Coatomer_g_Cpla"/>
    <property type="match status" value="1"/>
</dbReference>
<keyword evidence="6 11" id="KW-0931">ER-Golgi transport</keyword>
<dbReference type="InterPro" id="IPR013041">
    <property type="entry name" value="Clathrin_app_Ig-like_sf"/>
</dbReference>
<keyword evidence="9 11" id="KW-0472">Membrane</keyword>
<feature type="domain" description="Coatomer subunit gamma C-terminal" evidence="14">
    <location>
        <begin position="814"/>
        <end position="928"/>
    </location>
</feature>
<dbReference type="SUPFAM" id="SSF48371">
    <property type="entry name" value="ARM repeat"/>
    <property type="match status" value="1"/>
</dbReference>
<comment type="subcellular location">
    <subcellularLocation>
        <location evidence="11">Cytoplasm</location>
    </subcellularLocation>
    <subcellularLocation>
        <location evidence="1 11">Golgi apparatus membrane</location>
        <topology evidence="1 11">Peripheral membrane protein</topology>
        <orientation evidence="1 11">Cytoplasmic side</orientation>
    </subcellularLocation>
    <subcellularLocation>
        <location evidence="11">Cytoplasmic vesicle</location>
        <location evidence="11">COPI-coated vesicle membrane</location>
        <topology evidence="11">Peripheral membrane protein</topology>
        <orientation evidence="11">Cytoplasmic side</orientation>
    </subcellularLocation>
</comment>
<keyword evidence="5" id="KW-0677">Repeat</keyword>
<dbReference type="Pfam" id="PF08752">
    <property type="entry name" value="COP-gamma_platf"/>
    <property type="match status" value="1"/>
</dbReference>
<sequence length="930" mass="104288">MVTAQLIREKLHGGLLKELNLAEDKASANPFTADKNTVLMETRRFTESTLNPKRCHETLVKVIFLIVKGEGLTSNEGTELFFSVTRLFQSSDQRLRRMVYLMVKFLEVRDSEVFILTSSLTKDMNSGNDCYRANAMRVLSKIVDTSMATQVERYLKVAVVDKNPFVASSALLCGMHLWNTAPEVVKRWVNEVTETVNSKHPMVQFHALALLHELKKADRLAIRKVLIGLTRSILKSPYAECLVIRYAVHLLLSEQDVSLQKNLMECLEKCLHHKNEMVMFEAAKAFCYLATVLNKEQADGTIFGYELLPATTVLQIFLSSPKPVFRFAAMRQLNQLAQTCPFAVMRCDSDVENLLTDTNSNIASMALTTLLKIGHESNIDRLIKQITSVMCEVSDLFKLDIIRAVKALCLAYPSKHKLLMSVLSSSLREEGNFELKSESVNALITLVEEIPDSLESGLLHLCDFIEDCEYMVLCMQILAFLGEKVPSTSSPAKFIRFIYNRLILENAHVRAAGVDALMKISKRCPDLRKDILFLLESCTCDNDDEVRDRTILYYKALERSLYHPAVSQDGNETDSTTAPSINEFLDIENSISLDALCDELCEHINTNSDICFDISSLPTEAERTKYITTPEDLLKGASPNIDSVQVTATVGNDASPLRIIAAIDSERDILKHVEGVVSPAGAGEHLLSSKLQVLTEREAEYNVAVQKHFYASIVVLEFSITNTLPNQILENVEISLRGFDEGSWFIIGTVPIRKLLYDSPDYSYVVLGKVLSTTPYVVAELFQVSLCYVVKDRDDDLGFEDEYAVEQLTLSITDCLAPHFLRGGDFKVQWDYLEGRHTEQVAKFSLQFKSLNIAVENLINTLNMSACDKSDVVDGTKIAHNLLLSGFYLNKCNVLCKANLFMSPDHGCVLKLTCRCLYPEVCAAIIESLE</sequence>
<comment type="similarity">
    <text evidence="2 11">Belongs to the COPG family.</text>
</comment>
<feature type="domain" description="Coatomer gamma subunit appendage Ig-like subdomain" evidence="13">
    <location>
        <begin position="680"/>
        <end position="810"/>
    </location>
</feature>
<comment type="caution">
    <text evidence="15">The sequence shown here is derived from an EMBL/GenBank/DDBJ whole genome shotgun (WGS) entry which is preliminary data.</text>
</comment>
<evidence type="ECO:0000256" key="2">
    <source>
        <dbReference type="ARBA" id="ARBA00010720"/>
    </source>
</evidence>
<keyword evidence="16" id="KW-1185">Reference proteome</keyword>
<proteinExistence type="inferred from homology"/>
<dbReference type="InterPro" id="IPR037067">
    <property type="entry name" value="Coatomer_gsu_app_sf"/>
</dbReference>
<evidence type="ECO:0000256" key="11">
    <source>
        <dbReference type="PIRNR" id="PIRNR037093"/>
    </source>
</evidence>
<keyword evidence="7 11" id="KW-0653">Protein transport</keyword>
<dbReference type="PANTHER" id="PTHR10261:SF0">
    <property type="entry name" value="COATOMER SUBUNIT GAMMA-2"/>
    <property type="match status" value="1"/>
</dbReference>
<evidence type="ECO:0000256" key="6">
    <source>
        <dbReference type="ARBA" id="ARBA00022892"/>
    </source>
</evidence>
<feature type="domain" description="Clathrin/coatomer adaptor adaptin-like N-terminal" evidence="12">
    <location>
        <begin position="35"/>
        <end position="559"/>
    </location>
</feature>
<dbReference type="Gene3D" id="1.25.10.10">
    <property type="entry name" value="Leucine-rich Repeat Variant"/>
    <property type="match status" value="2"/>
</dbReference>
<evidence type="ECO:0000256" key="5">
    <source>
        <dbReference type="ARBA" id="ARBA00022737"/>
    </source>
</evidence>
<evidence type="ECO:0000256" key="3">
    <source>
        <dbReference type="ARBA" id="ARBA00022448"/>
    </source>
</evidence>
<dbReference type="InterPro" id="IPR009028">
    <property type="entry name" value="Coatomer/calthrin_app_sub_C"/>
</dbReference>
<evidence type="ECO:0000256" key="10">
    <source>
        <dbReference type="ARBA" id="ARBA00023329"/>
    </source>
</evidence>
<keyword evidence="4 11" id="KW-0963">Cytoplasm</keyword>
<dbReference type="InterPro" id="IPR013040">
    <property type="entry name" value="Coatomer_gsu_app_Ig-like_dom"/>
</dbReference>
<evidence type="ECO:0000259" key="14">
    <source>
        <dbReference type="Pfam" id="PF16381"/>
    </source>
</evidence>
<comment type="subunit">
    <text evidence="11">Oligomeric complex.</text>
</comment>
<comment type="function">
    <text evidence="11">The coatomer is a cytosolic protein complex that binds to dilysine motifs and reversibly associates with Golgi non-clathrin-coated vesicles, which further mediate biosynthetic protein transport from the ER, via the Golgi up to the trans Golgi network. Coatomer complex is required for budding from Golgi membranes, and is essential for the retrograde Golgi-to-ER transport of dilysine-tagged proteins.</text>
</comment>
<keyword evidence="3 11" id="KW-0813">Transport</keyword>
<dbReference type="InterPro" id="IPR016024">
    <property type="entry name" value="ARM-type_fold"/>
</dbReference>
<dbReference type="SUPFAM" id="SSF55711">
    <property type="entry name" value="Subdomain of clathrin and coatomer appendage domain"/>
    <property type="match status" value="1"/>
</dbReference>
<gene>
    <name evidence="15" type="ORF">IE077_004530</name>
</gene>
<evidence type="ECO:0000256" key="7">
    <source>
        <dbReference type="ARBA" id="ARBA00022927"/>
    </source>
</evidence>
<dbReference type="Proteomes" id="UP000823046">
    <property type="component" value="Unassembled WGS sequence"/>
</dbReference>
<dbReference type="EMBL" id="JADAQX010000457">
    <property type="protein sequence ID" value="KAF8820172.1"/>
    <property type="molecule type" value="Genomic_DNA"/>
</dbReference>
<evidence type="ECO:0000259" key="12">
    <source>
        <dbReference type="Pfam" id="PF01602"/>
    </source>
</evidence>
<accession>A0ABQ7J860</accession>
<evidence type="ECO:0000256" key="4">
    <source>
        <dbReference type="ARBA" id="ARBA00022490"/>
    </source>
</evidence>
<evidence type="ECO:0000313" key="15">
    <source>
        <dbReference type="EMBL" id="KAF8820172.1"/>
    </source>
</evidence>
<dbReference type="InterPro" id="IPR032154">
    <property type="entry name" value="Coatomer_g_Cpla"/>
</dbReference>
<dbReference type="InterPro" id="IPR011989">
    <property type="entry name" value="ARM-like"/>
</dbReference>
<evidence type="ECO:0000256" key="1">
    <source>
        <dbReference type="ARBA" id="ARBA00004255"/>
    </source>
</evidence>
<dbReference type="PIRSF" id="PIRSF037093">
    <property type="entry name" value="Coatomer_gamma_subunit"/>
    <property type="match status" value="1"/>
</dbReference>
<dbReference type="Gene3D" id="2.60.40.1480">
    <property type="entry name" value="Coatomer, gamma subunit, appendage domain"/>
    <property type="match status" value="1"/>
</dbReference>
<dbReference type="PANTHER" id="PTHR10261">
    <property type="entry name" value="COATOMER SUBUNIT GAMMA"/>
    <property type="match status" value="1"/>
</dbReference>
<reference evidence="15 16" key="1">
    <citation type="journal article" date="2020" name="bioRxiv">
        <title>Metabolic contributions of an alphaproteobacterial endosymbiont in the apicomplexan Cardiosporidium cionae.</title>
        <authorList>
            <person name="Hunter E.S."/>
            <person name="Paight C.J."/>
            <person name="Lane C.E."/>
        </authorList>
    </citation>
    <scope>NUCLEOTIDE SEQUENCE [LARGE SCALE GENOMIC DNA]</scope>
    <source>
        <strain evidence="15">ESH_2018</strain>
    </source>
</reference>
<keyword evidence="10 11" id="KW-0968">Cytoplasmic vesicle</keyword>
<evidence type="ECO:0000313" key="16">
    <source>
        <dbReference type="Proteomes" id="UP000823046"/>
    </source>
</evidence>
<keyword evidence="8 11" id="KW-0333">Golgi apparatus</keyword>
<evidence type="ECO:0000259" key="13">
    <source>
        <dbReference type="Pfam" id="PF08752"/>
    </source>
</evidence>
<evidence type="ECO:0000256" key="8">
    <source>
        <dbReference type="ARBA" id="ARBA00023034"/>
    </source>
</evidence>
<name>A0ABQ7J860_9APIC</name>
<dbReference type="InterPro" id="IPR002553">
    <property type="entry name" value="Clathrin/coatomer_adapt-like_N"/>
</dbReference>
<organism evidence="15 16">
    <name type="scientific">Cardiosporidium cionae</name>
    <dbReference type="NCBI Taxonomy" id="476202"/>
    <lineage>
        <taxon>Eukaryota</taxon>
        <taxon>Sar</taxon>
        <taxon>Alveolata</taxon>
        <taxon>Apicomplexa</taxon>
        <taxon>Aconoidasida</taxon>
        <taxon>Nephromycida</taxon>
        <taxon>Cardiosporidium</taxon>
    </lineage>
</organism>